<organism evidence="1 2">
    <name type="scientific">Acrobeloides nanus</name>
    <dbReference type="NCBI Taxonomy" id="290746"/>
    <lineage>
        <taxon>Eukaryota</taxon>
        <taxon>Metazoa</taxon>
        <taxon>Ecdysozoa</taxon>
        <taxon>Nematoda</taxon>
        <taxon>Chromadorea</taxon>
        <taxon>Rhabditida</taxon>
        <taxon>Tylenchina</taxon>
        <taxon>Cephalobomorpha</taxon>
        <taxon>Cephaloboidea</taxon>
        <taxon>Cephalobidae</taxon>
        <taxon>Acrobeloides</taxon>
    </lineage>
</organism>
<accession>A0A914DB12</accession>
<name>A0A914DB12_9BILA</name>
<evidence type="ECO:0000313" key="1">
    <source>
        <dbReference type="Proteomes" id="UP000887540"/>
    </source>
</evidence>
<dbReference type="WBParaSite" id="ACRNAN_scaffold22277.g15743.t1">
    <property type="protein sequence ID" value="ACRNAN_scaffold22277.g15743.t1"/>
    <property type="gene ID" value="ACRNAN_scaffold22277.g15743"/>
</dbReference>
<reference evidence="2" key="1">
    <citation type="submission" date="2022-11" db="UniProtKB">
        <authorList>
            <consortium name="WormBaseParasite"/>
        </authorList>
    </citation>
    <scope>IDENTIFICATION</scope>
</reference>
<sequence length="69" mass="7682">MVVSMISTKVFMEVTQERFEVVAGVSQCQNLRLIILDVQKVSVIRFVAKLKKNGPGTKLPAKLNIPINL</sequence>
<evidence type="ECO:0000313" key="2">
    <source>
        <dbReference type="WBParaSite" id="ACRNAN_scaffold22277.g15743.t1"/>
    </source>
</evidence>
<keyword evidence="1" id="KW-1185">Reference proteome</keyword>
<dbReference type="Proteomes" id="UP000887540">
    <property type="component" value="Unplaced"/>
</dbReference>
<protein>
    <submittedName>
        <fullName evidence="2">Uncharacterized protein</fullName>
    </submittedName>
</protein>
<dbReference type="AlphaFoldDB" id="A0A914DB12"/>
<proteinExistence type="predicted"/>